<gene>
    <name evidence="5" type="ORF">CTI12_AA076420</name>
</gene>
<dbReference type="CDD" id="cd04301">
    <property type="entry name" value="NAT_SF"/>
    <property type="match status" value="1"/>
</dbReference>
<dbReference type="InterPro" id="IPR000182">
    <property type="entry name" value="GNAT_dom"/>
</dbReference>
<feature type="compositionally biased region" description="Basic residues" evidence="3">
    <location>
        <begin position="1"/>
        <end position="11"/>
    </location>
</feature>
<evidence type="ECO:0000259" key="4">
    <source>
        <dbReference type="PROSITE" id="PS51186"/>
    </source>
</evidence>
<dbReference type="InterPro" id="IPR016181">
    <property type="entry name" value="Acyl_CoA_acyltransferase"/>
</dbReference>
<organism evidence="5 6">
    <name type="scientific">Artemisia annua</name>
    <name type="common">Sweet wormwood</name>
    <dbReference type="NCBI Taxonomy" id="35608"/>
    <lineage>
        <taxon>Eukaryota</taxon>
        <taxon>Viridiplantae</taxon>
        <taxon>Streptophyta</taxon>
        <taxon>Embryophyta</taxon>
        <taxon>Tracheophyta</taxon>
        <taxon>Spermatophyta</taxon>
        <taxon>Magnoliopsida</taxon>
        <taxon>eudicotyledons</taxon>
        <taxon>Gunneridae</taxon>
        <taxon>Pentapetalae</taxon>
        <taxon>asterids</taxon>
        <taxon>campanulids</taxon>
        <taxon>Asterales</taxon>
        <taxon>Asteraceae</taxon>
        <taxon>Asteroideae</taxon>
        <taxon>Anthemideae</taxon>
        <taxon>Artemisiinae</taxon>
        <taxon>Artemisia</taxon>
    </lineage>
</organism>
<dbReference type="PANTHER" id="PTHR46309">
    <property type="entry name" value="PHD FINGER PROTEIN 12"/>
    <property type="match status" value="1"/>
</dbReference>
<evidence type="ECO:0000256" key="1">
    <source>
        <dbReference type="ARBA" id="ARBA00004123"/>
    </source>
</evidence>
<dbReference type="InterPro" id="IPR042163">
    <property type="entry name" value="PHF12"/>
</dbReference>
<feature type="domain" description="N-acetyltransferase" evidence="4">
    <location>
        <begin position="352"/>
        <end position="502"/>
    </location>
</feature>
<dbReference type="PROSITE" id="PS51186">
    <property type="entry name" value="GNAT"/>
    <property type="match status" value="1"/>
</dbReference>
<evidence type="ECO:0000256" key="2">
    <source>
        <dbReference type="ARBA" id="ARBA00023242"/>
    </source>
</evidence>
<dbReference type="Proteomes" id="UP000245207">
    <property type="component" value="Unassembled WGS sequence"/>
</dbReference>
<dbReference type="Pfam" id="PF23209">
    <property type="entry name" value="IDM1_C"/>
    <property type="match status" value="1"/>
</dbReference>
<accession>A0A2U1Q4P5</accession>
<sequence length="512" mass="58886">MEKCYKGRALKPMKQNPSKKGSIKRGSTNRKRRLDGQRNSSTRRSKRHENCNTKEKENNATILSWLIDSQIVPESATIYYTGATTQAGFKKGTLERNGILCTCCHCIFTIRDFHVHAGGKVCDDPYEVIGIDRIRGDGMKVNKLHQELHQEGVVPDEPYYCAYCACKICGMPVIKRDSSSLSCSLCEKQYHVKCSNESLTIDINRFPRAFCDKSCRKVHEKLESKIGMKRELQDGLSWTLLHRFDKEYGSYEVMASKRLECYSKLAVAYRLLTAYHVKCSNESLTIDVNRFPRAFCDKSCRKVHEKLESKIGMKRELQDGLSWTLLHRFDKEYGSYEVMASKRLECYSKLAVAYRLLTACFEPIKDRHTRINMIRNVVYNCGSHYQRINFSSFFTGILEKGDEIIAVATIRIHGTNLAEIPFIATAERHRNKGMCGKLLNGIEHDLRDFGVSTMVIPSSSETIRVWNEKYGFQLLSERTKKQIMKLNTLMFHDCIRMQKTVTGYPNSFCQSL</sequence>
<keyword evidence="6" id="KW-1185">Reference proteome</keyword>
<comment type="caution">
    <text evidence="5">The sequence shown here is derived from an EMBL/GenBank/DDBJ whole genome shotgun (WGS) entry which is preliminary data.</text>
</comment>
<protein>
    <submittedName>
        <fullName evidence="5">Increased DNA methylation 1</fullName>
    </submittedName>
</protein>
<dbReference type="Gene3D" id="3.40.630.30">
    <property type="match status" value="1"/>
</dbReference>
<dbReference type="EMBL" id="PKPP01000419">
    <property type="protein sequence ID" value="PWA92981.1"/>
    <property type="molecule type" value="Genomic_DNA"/>
</dbReference>
<dbReference type="InterPro" id="IPR032308">
    <property type="entry name" value="TDBD"/>
</dbReference>
<evidence type="ECO:0000313" key="5">
    <source>
        <dbReference type="EMBL" id="PWA92981.1"/>
    </source>
</evidence>
<feature type="compositionally biased region" description="Basic residues" evidence="3">
    <location>
        <begin position="21"/>
        <end position="33"/>
    </location>
</feature>
<evidence type="ECO:0000313" key="6">
    <source>
        <dbReference type="Proteomes" id="UP000245207"/>
    </source>
</evidence>
<dbReference type="InterPro" id="IPR056511">
    <property type="entry name" value="IDM1_C"/>
</dbReference>
<proteinExistence type="predicted"/>
<dbReference type="STRING" id="35608.A0A2U1Q4P5"/>
<dbReference type="OrthoDB" id="429143at2759"/>
<dbReference type="GO" id="GO:0006357">
    <property type="term" value="P:regulation of transcription by RNA polymerase II"/>
    <property type="evidence" value="ECO:0007669"/>
    <property type="project" value="TreeGrafter"/>
</dbReference>
<dbReference type="GO" id="GO:0016747">
    <property type="term" value="F:acyltransferase activity, transferring groups other than amino-acyl groups"/>
    <property type="evidence" value="ECO:0007669"/>
    <property type="project" value="InterPro"/>
</dbReference>
<dbReference type="Pfam" id="PF16135">
    <property type="entry name" value="TDBD"/>
    <property type="match status" value="1"/>
</dbReference>
<comment type="subcellular location">
    <subcellularLocation>
        <location evidence="1">Nucleus</location>
    </subcellularLocation>
</comment>
<reference evidence="5 6" key="1">
    <citation type="journal article" date="2018" name="Mol. Plant">
        <title>The genome of Artemisia annua provides insight into the evolution of Asteraceae family and artemisinin biosynthesis.</title>
        <authorList>
            <person name="Shen Q."/>
            <person name="Zhang L."/>
            <person name="Liao Z."/>
            <person name="Wang S."/>
            <person name="Yan T."/>
            <person name="Shi P."/>
            <person name="Liu M."/>
            <person name="Fu X."/>
            <person name="Pan Q."/>
            <person name="Wang Y."/>
            <person name="Lv Z."/>
            <person name="Lu X."/>
            <person name="Zhang F."/>
            <person name="Jiang W."/>
            <person name="Ma Y."/>
            <person name="Chen M."/>
            <person name="Hao X."/>
            <person name="Li L."/>
            <person name="Tang Y."/>
            <person name="Lv G."/>
            <person name="Zhou Y."/>
            <person name="Sun X."/>
            <person name="Brodelius P.E."/>
            <person name="Rose J.K.C."/>
            <person name="Tang K."/>
        </authorList>
    </citation>
    <scope>NUCLEOTIDE SEQUENCE [LARGE SCALE GENOMIC DNA]</scope>
    <source>
        <strain evidence="6">cv. Huhao1</strain>
        <tissue evidence="5">Leaf</tissue>
    </source>
</reference>
<keyword evidence="2" id="KW-0539">Nucleus</keyword>
<dbReference type="GO" id="GO:0003714">
    <property type="term" value="F:transcription corepressor activity"/>
    <property type="evidence" value="ECO:0007669"/>
    <property type="project" value="InterPro"/>
</dbReference>
<feature type="region of interest" description="Disordered" evidence="3">
    <location>
        <begin position="1"/>
        <end position="54"/>
    </location>
</feature>
<name>A0A2U1Q4P5_ARTAN</name>
<evidence type="ECO:0000256" key="3">
    <source>
        <dbReference type="SAM" id="MobiDB-lite"/>
    </source>
</evidence>
<dbReference type="PANTHER" id="PTHR46309:SF5">
    <property type="entry name" value="GNAT FAMILY ACETYLTRANSFERASE"/>
    <property type="match status" value="1"/>
</dbReference>
<dbReference type="AlphaFoldDB" id="A0A2U1Q4P5"/>
<dbReference type="SUPFAM" id="SSF55729">
    <property type="entry name" value="Acyl-CoA N-acyltransferases (Nat)"/>
    <property type="match status" value="1"/>
</dbReference>
<dbReference type="GO" id="GO:0005634">
    <property type="term" value="C:nucleus"/>
    <property type="evidence" value="ECO:0007669"/>
    <property type="project" value="UniProtKB-SubCell"/>
</dbReference>